<protein>
    <recommendedName>
        <fullName evidence="9">ER membrane protein complex subunit 7 beta-sandwich domain-containing protein</fullName>
    </recommendedName>
</protein>
<feature type="domain" description="ER membrane protein complex subunit 7 beta-sandwich" evidence="9">
    <location>
        <begin position="61"/>
        <end position="166"/>
    </location>
</feature>
<evidence type="ECO:0000256" key="6">
    <source>
        <dbReference type="ARBA" id="ARBA00023136"/>
    </source>
</evidence>
<comment type="similarity">
    <text evidence="2">Belongs to the EMC7 family.</text>
</comment>
<dbReference type="Pfam" id="PF09430">
    <property type="entry name" value="EMC7_beta-sandw"/>
    <property type="match status" value="1"/>
</dbReference>
<evidence type="ECO:0000256" key="5">
    <source>
        <dbReference type="ARBA" id="ARBA00022989"/>
    </source>
</evidence>
<dbReference type="GO" id="GO:0030246">
    <property type="term" value="F:carbohydrate binding"/>
    <property type="evidence" value="ECO:0007669"/>
    <property type="project" value="InterPro"/>
</dbReference>
<dbReference type="EMBL" id="CAKOGP040001869">
    <property type="protein sequence ID" value="CAJ1954509.1"/>
    <property type="molecule type" value="Genomic_DNA"/>
</dbReference>
<evidence type="ECO:0000256" key="3">
    <source>
        <dbReference type="ARBA" id="ARBA00022692"/>
    </source>
</evidence>
<name>A0AAD2FXV9_9STRA</name>
<dbReference type="PANTHER" id="PTHR13605">
    <property type="entry name" value="ER MEMBRANE PROTEIN COMPLEX SUBUNIT 7"/>
    <property type="match status" value="1"/>
</dbReference>
<sequence length="237" mass="27148">MGHGLLTQMTTHLTVYVYNMNMQSLLTLFTLFCVLVTSWAQPTKDLEGRLEFGDKTPFNVTTRITLNNGEFSTYSKIDGSFTIYDVPPGIHQLDIHSTNYHFGQIKIQLLEDSMDSPNCLEYAFPGATKQIISYPLVMYPYATYQYFEPQKGFSILRLLKSPMVLMMIFGGFMMYVMPMMMEGLDPEEKAAMKKQMEAQQDPTKMFSQMLGGLTGAPEEEDTGKSRKERRKLRSKKQ</sequence>
<gene>
    <name evidence="10" type="ORF">CYCCA115_LOCUS15102</name>
</gene>
<feature type="transmembrane region" description="Helical" evidence="8">
    <location>
        <begin position="163"/>
        <end position="184"/>
    </location>
</feature>
<evidence type="ECO:0000259" key="9">
    <source>
        <dbReference type="Pfam" id="PF09430"/>
    </source>
</evidence>
<evidence type="ECO:0000256" key="8">
    <source>
        <dbReference type="SAM" id="Phobius"/>
    </source>
</evidence>
<evidence type="ECO:0000256" key="1">
    <source>
        <dbReference type="ARBA" id="ARBA00004167"/>
    </source>
</evidence>
<keyword evidence="6 8" id="KW-0472">Membrane</keyword>
<evidence type="ECO:0000256" key="2">
    <source>
        <dbReference type="ARBA" id="ARBA00008880"/>
    </source>
</evidence>
<dbReference type="PANTHER" id="PTHR13605:SF4">
    <property type="entry name" value="ER MEMBRANE PROTEIN COMPLEX SUBUNIT 7"/>
    <property type="match status" value="1"/>
</dbReference>
<keyword evidence="4" id="KW-0732">Signal</keyword>
<keyword evidence="11" id="KW-1185">Reference proteome</keyword>
<feature type="region of interest" description="Disordered" evidence="7">
    <location>
        <begin position="207"/>
        <end position="237"/>
    </location>
</feature>
<evidence type="ECO:0000313" key="11">
    <source>
        <dbReference type="Proteomes" id="UP001295423"/>
    </source>
</evidence>
<evidence type="ECO:0000256" key="4">
    <source>
        <dbReference type="ARBA" id="ARBA00022729"/>
    </source>
</evidence>
<dbReference type="SUPFAM" id="SSF49452">
    <property type="entry name" value="Starch-binding domain-like"/>
    <property type="match status" value="1"/>
</dbReference>
<keyword evidence="5 8" id="KW-1133">Transmembrane helix</keyword>
<keyword evidence="3 8" id="KW-0812">Transmembrane</keyword>
<comment type="caution">
    <text evidence="10">The sequence shown here is derived from an EMBL/GenBank/DDBJ whole genome shotgun (WGS) entry which is preliminary data.</text>
</comment>
<reference evidence="10" key="1">
    <citation type="submission" date="2023-08" db="EMBL/GenBank/DDBJ databases">
        <authorList>
            <person name="Audoor S."/>
            <person name="Bilcke G."/>
        </authorList>
    </citation>
    <scope>NUCLEOTIDE SEQUENCE</scope>
</reference>
<accession>A0AAD2FXV9</accession>
<dbReference type="GO" id="GO:0072546">
    <property type="term" value="C:EMC complex"/>
    <property type="evidence" value="ECO:0007669"/>
    <property type="project" value="TreeGrafter"/>
</dbReference>
<evidence type="ECO:0000256" key="7">
    <source>
        <dbReference type="SAM" id="MobiDB-lite"/>
    </source>
</evidence>
<dbReference type="InterPro" id="IPR039163">
    <property type="entry name" value="EMC7"/>
</dbReference>
<dbReference type="AlphaFoldDB" id="A0AAD2FXV9"/>
<dbReference type="InterPro" id="IPR019008">
    <property type="entry name" value="Beta_sandwich_EMC7"/>
</dbReference>
<organism evidence="10 11">
    <name type="scientific">Cylindrotheca closterium</name>
    <dbReference type="NCBI Taxonomy" id="2856"/>
    <lineage>
        <taxon>Eukaryota</taxon>
        <taxon>Sar</taxon>
        <taxon>Stramenopiles</taxon>
        <taxon>Ochrophyta</taxon>
        <taxon>Bacillariophyta</taxon>
        <taxon>Bacillariophyceae</taxon>
        <taxon>Bacillariophycidae</taxon>
        <taxon>Bacillariales</taxon>
        <taxon>Bacillariaceae</taxon>
        <taxon>Cylindrotheca</taxon>
    </lineage>
</organism>
<evidence type="ECO:0000313" key="10">
    <source>
        <dbReference type="EMBL" id="CAJ1954509.1"/>
    </source>
</evidence>
<feature type="compositionally biased region" description="Basic residues" evidence="7">
    <location>
        <begin position="226"/>
        <end position="237"/>
    </location>
</feature>
<dbReference type="Proteomes" id="UP001295423">
    <property type="component" value="Unassembled WGS sequence"/>
</dbReference>
<proteinExistence type="inferred from homology"/>
<comment type="subcellular location">
    <subcellularLocation>
        <location evidence="1">Membrane</location>
        <topology evidence="1">Single-pass membrane protein</topology>
    </subcellularLocation>
</comment>
<dbReference type="InterPro" id="IPR013784">
    <property type="entry name" value="Carb-bd-like_fold"/>
</dbReference>